<dbReference type="Proteomes" id="UP000749293">
    <property type="component" value="Unassembled WGS sequence"/>
</dbReference>
<evidence type="ECO:0000256" key="5">
    <source>
        <dbReference type="ARBA" id="ARBA00013714"/>
    </source>
</evidence>
<evidence type="ECO:0000256" key="6">
    <source>
        <dbReference type="ARBA" id="ARBA00022448"/>
    </source>
</evidence>
<dbReference type="OrthoDB" id="7481291at2759"/>
<dbReference type="GO" id="GO:0005758">
    <property type="term" value="C:mitochondrial intermembrane space"/>
    <property type="evidence" value="ECO:0007669"/>
    <property type="project" value="TreeGrafter"/>
</dbReference>
<dbReference type="GO" id="GO:0005743">
    <property type="term" value="C:mitochondrial inner membrane"/>
    <property type="evidence" value="ECO:0007669"/>
    <property type="project" value="UniProtKB-SubCell"/>
</dbReference>
<dbReference type="PROSITE" id="PS51808">
    <property type="entry name" value="CHCH"/>
    <property type="match status" value="1"/>
</dbReference>
<evidence type="ECO:0000256" key="4">
    <source>
        <dbReference type="ARBA" id="ARBA00011245"/>
    </source>
</evidence>
<comment type="cofactor">
    <cofactor evidence="2">
        <name>Cu(2+)</name>
        <dbReference type="ChEBI" id="CHEBI:29036"/>
    </cofactor>
</comment>
<dbReference type="EMBL" id="JAANYQ010000003">
    <property type="protein sequence ID" value="KAF4125508.1"/>
    <property type="molecule type" value="Genomic_DNA"/>
</dbReference>
<keyword evidence="10" id="KW-0809">Transit peptide</keyword>
<keyword evidence="7" id="KW-0812">Transmembrane</keyword>
<comment type="subcellular location">
    <subcellularLocation>
        <location evidence="3">Mitochondrion inner membrane</location>
        <topology evidence="3">Single-pass type II membrane protein</topology>
        <orientation evidence="3">Intermembrane side</orientation>
    </subcellularLocation>
</comment>
<evidence type="ECO:0000256" key="15">
    <source>
        <dbReference type="ARBA" id="ARBA00023128"/>
    </source>
</evidence>
<feature type="compositionally biased region" description="Low complexity" evidence="21">
    <location>
        <begin position="233"/>
        <end position="275"/>
    </location>
</feature>
<dbReference type="AlphaFoldDB" id="A0A9P5D2V7"/>
<protein>
    <recommendedName>
        <fullName evidence="5">Mitochondrial intermembrane space import and assembly protein 40</fullName>
    </recommendedName>
    <alternativeName>
        <fullName evidence="20">Mitochondrial import inner membrane translocase TIM40</fullName>
    </alternativeName>
</protein>
<evidence type="ECO:0000256" key="18">
    <source>
        <dbReference type="ARBA" id="ARBA00023284"/>
    </source>
</evidence>
<comment type="subunit">
    <text evidence="4">Monomer.</text>
</comment>
<gene>
    <name evidence="22" type="ORF">GMORB2_4348</name>
</gene>
<evidence type="ECO:0000256" key="7">
    <source>
        <dbReference type="ARBA" id="ARBA00022692"/>
    </source>
</evidence>
<keyword evidence="17" id="KW-1015">Disulfide bond</keyword>
<evidence type="ECO:0000256" key="10">
    <source>
        <dbReference type="ARBA" id="ARBA00022946"/>
    </source>
</evidence>
<feature type="compositionally biased region" description="Basic and acidic residues" evidence="21">
    <location>
        <begin position="102"/>
        <end position="118"/>
    </location>
</feature>
<keyword evidence="8" id="KW-0999">Mitochondrion inner membrane</keyword>
<keyword evidence="11" id="KW-0735">Signal-anchor</keyword>
<sequence>MFRTTFRAASRSTALRSLRAQQPASSFRRFASTSSSPANKPRTWKGSVLRWGLAGGILYYYSTSNVFADDAASQTIAPPPSFTDSDLPTVDSLLEEKRKLVKETSEKAAPKPAAETKQKQLPPAEAPKTETPGIEGSGDVAAAAGVQALEGEADQQGAFNPETGEINWDCPCLGGMAHGPCGEDFKTAFSCFVYSEADPKGMDCIEKFQGMQDCFRKYPDIYGGELTDDDGSSDAPAPAPASDAPIALASDASTAPATTTEAKPEAAFQAPAAKPETPEVRLDATPVGGSADGKKHSATPIKEGKPKMWVDATAANEDKNRINQ</sequence>
<keyword evidence="6" id="KW-0813">Transport</keyword>
<keyword evidence="15" id="KW-0496">Mitochondrion</keyword>
<dbReference type="FunFam" id="1.10.287.2900:FF:000002">
    <property type="entry name" value="Mitochondrial intermembrane space import and assembly protein"/>
    <property type="match status" value="1"/>
</dbReference>
<comment type="function">
    <text evidence="19">Required for the import and folding of small cysteine-containing proteins (small Tim) in the mitochondrial intermembrane space (IMS). Forms a redox cycle with ERV1 that involves a disulfide relay system. Precursor proteins to be imported into the IMS are translocated in their reduced form into the mitochondria. The oxidized form of MIA40 forms a transient intermolecular disulfide bridge with the reduced precursor protein, resulting in oxidation of the precursor protein that now contains an intramolecular disulfide bond and is able to undergo folding in the IMS.</text>
</comment>
<dbReference type="PANTHER" id="PTHR21622">
    <property type="entry name" value="COILED-COIL-HELIX-COILED-COIL-HELIX DOMAIN CONTAINING 4"/>
    <property type="match status" value="1"/>
</dbReference>
<evidence type="ECO:0000256" key="12">
    <source>
        <dbReference type="ARBA" id="ARBA00022989"/>
    </source>
</evidence>
<comment type="cofactor">
    <cofactor evidence="1">
        <name>Zn(2+)</name>
        <dbReference type="ChEBI" id="CHEBI:29105"/>
    </cofactor>
</comment>
<dbReference type="RefSeq" id="XP_035324160.1">
    <property type="nucleotide sequence ID" value="XM_035466323.1"/>
</dbReference>
<evidence type="ECO:0000256" key="13">
    <source>
        <dbReference type="ARBA" id="ARBA00023002"/>
    </source>
</evidence>
<reference evidence="22" key="1">
    <citation type="submission" date="2020-03" db="EMBL/GenBank/DDBJ databases">
        <title>Site-based positive gene gene selection in Geosmithia morbida across the United States reveals a broad range of putative effectors and factors for local host and environmental adapation.</title>
        <authorList>
            <person name="Onufrak A."/>
            <person name="Murdoch R.W."/>
            <person name="Gazis R."/>
            <person name="Huff M."/>
            <person name="Staton M."/>
            <person name="Klingeman W."/>
            <person name="Hadziabdic D."/>
        </authorList>
    </citation>
    <scope>NUCLEOTIDE SEQUENCE</scope>
    <source>
        <strain evidence="22">1262</strain>
    </source>
</reference>
<feature type="region of interest" description="Disordered" evidence="21">
    <location>
        <begin position="225"/>
        <end position="324"/>
    </location>
</feature>
<evidence type="ECO:0000256" key="21">
    <source>
        <dbReference type="SAM" id="MobiDB-lite"/>
    </source>
</evidence>
<evidence type="ECO:0000256" key="3">
    <source>
        <dbReference type="ARBA" id="ARBA00004164"/>
    </source>
</evidence>
<evidence type="ECO:0000256" key="20">
    <source>
        <dbReference type="ARBA" id="ARBA00033150"/>
    </source>
</evidence>
<name>A0A9P5D2V7_9HYPO</name>
<dbReference type="GO" id="GO:0015035">
    <property type="term" value="F:protein-disulfide reductase activity"/>
    <property type="evidence" value="ECO:0007669"/>
    <property type="project" value="InterPro"/>
</dbReference>
<evidence type="ECO:0000256" key="1">
    <source>
        <dbReference type="ARBA" id="ARBA00001947"/>
    </source>
</evidence>
<evidence type="ECO:0000256" key="14">
    <source>
        <dbReference type="ARBA" id="ARBA00023010"/>
    </source>
</evidence>
<evidence type="ECO:0000313" key="22">
    <source>
        <dbReference type="EMBL" id="KAF4125508.1"/>
    </source>
</evidence>
<keyword evidence="16" id="KW-0472">Membrane</keyword>
<evidence type="ECO:0000256" key="8">
    <source>
        <dbReference type="ARBA" id="ARBA00022792"/>
    </source>
</evidence>
<evidence type="ECO:0000256" key="9">
    <source>
        <dbReference type="ARBA" id="ARBA00022927"/>
    </source>
</evidence>
<feature type="region of interest" description="Disordered" evidence="21">
    <location>
        <begin position="102"/>
        <end position="137"/>
    </location>
</feature>
<dbReference type="Gene3D" id="1.10.287.2900">
    <property type="match status" value="1"/>
</dbReference>
<keyword evidence="14" id="KW-0811">Translocation</keyword>
<organism evidence="22 23">
    <name type="scientific">Geosmithia morbida</name>
    <dbReference type="NCBI Taxonomy" id="1094350"/>
    <lineage>
        <taxon>Eukaryota</taxon>
        <taxon>Fungi</taxon>
        <taxon>Dikarya</taxon>
        <taxon>Ascomycota</taxon>
        <taxon>Pezizomycotina</taxon>
        <taxon>Sordariomycetes</taxon>
        <taxon>Hypocreomycetidae</taxon>
        <taxon>Hypocreales</taxon>
        <taxon>Bionectriaceae</taxon>
        <taxon>Geosmithia</taxon>
    </lineage>
</organism>
<dbReference type="InterPro" id="IPR039289">
    <property type="entry name" value="CHCHD4"/>
</dbReference>
<dbReference type="PANTHER" id="PTHR21622:SF0">
    <property type="entry name" value="COILED-COIL-HELIX-COILED-COIL-HELIX DOMAIN CONTAINING 4"/>
    <property type="match status" value="1"/>
</dbReference>
<evidence type="ECO:0000256" key="16">
    <source>
        <dbReference type="ARBA" id="ARBA00023136"/>
    </source>
</evidence>
<dbReference type="GeneID" id="55970576"/>
<accession>A0A9P5D2V7</accession>
<evidence type="ECO:0000256" key="17">
    <source>
        <dbReference type="ARBA" id="ARBA00023157"/>
    </source>
</evidence>
<evidence type="ECO:0000256" key="2">
    <source>
        <dbReference type="ARBA" id="ARBA00001973"/>
    </source>
</evidence>
<keyword evidence="18" id="KW-0676">Redox-active center</keyword>
<proteinExistence type="predicted"/>
<keyword evidence="9" id="KW-0653">Protein transport</keyword>
<evidence type="ECO:0000313" key="23">
    <source>
        <dbReference type="Proteomes" id="UP000749293"/>
    </source>
</evidence>
<dbReference type="GO" id="GO:0045041">
    <property type="term" value="P:protein import into mitochondrial intermembrane space"/>
    <property type="evidence" value="ECO:0007669"/>
    <property type="project" value="InterPro"/>
</dbReference>
<keyword evidence="12" id="KW-1133">Transmembrane helix</keyword>
<keyword evidence="13" id="KW-0560">Oxidoreductase</keyword>
<evidence type="ECO:0000256" key="19">
    <source>
        <dbReference type="ARBA" id="ARBA00024980"/>
    </source>
</evidence>
<keyword evidence="23" id="KW-1185">Reference proteome</keyword>
<comment type="caution">
    <text evidence="22">The sequence shown here is derived from an EMBL/GenBank/DDBJ whole genome shotgun (WGS) entry which is preliminary data.</text>
</comment>
<evidence type="ECO:0000256" key="11">
    <source>
        <dbReference type="ARBA" id="ARBA00022968"/>
    </source>
</evidence>